<evidence type="ECO:0000313" key="1">
    <source>
        <dbReference type="EMBL" id="EGW06503.1"/>
    </source>
</evidence>
<gene>
    <name evidence="1" type="ORF">I79_014599</name>
</gene>
<organism evidence="1 2">
    <name type="scientific">Cricetulus griseus</name>
    <name type="common">Chinese hamster</name>
    <name type="synonym">Cricetulus barabensis griseus</name>
    <dbReference type="NCBI Taxonomy" id="10029"/>
    <lineage>
        <taxon>Eukaryota</taxon>
        <taxon>Metazoa</taxon>
        <taxon>Chordata</taxon>
        <taxon>Craniata</taxon>
        <taxon>Vertebrata</taxon>
        <taxon>Euteleostomi</taxon>
        <taxon>Mammalia</taxon>
        <taxon>Eutheria</taxon>
        <taxon>Euarchontoglires</taxon>
        <taxon>Glires</taxon>
        <taxon>Rodentia</taxon>
        <taxon>Myomorpha</taxon>
        <taxon>Muroidea</taxon>
        <taxon>Cricetidae</taxon>
        <taxon>Cricetinae</taxon>
        <taxon>Cricetulus</taxon>
    </lineage>
</organism>
<dbReference type="InParanoid" id="G3HUI8"/>
<dbReference type="EMBL" id="JH000740">
    <property type="protein sequence ID" value="EGW06503.1"/>
    <property type="molecule type" value="Genomic_DNA"/>
</dbReference>
<accession>G3HUI8</accession>
<evidence type="ECO:0000313" key="2">
    <source>
        <dbReference type="Proteomes" id="UP000001075"/>
    </source>
</evidence>
<sequence>METALAATSYKQNYLPGNLLKGKVICWNLSQTISRKEPSKVIGHVCREIDVVS</sequence>
<dbReference type="AlphaFoldDB" id="G3HUI8"/>
<protein>
    <submittedName>
        <fullName evidence="1">Uncharacterized protein</fullName>
    </submittedName>
</protein>
<reference evidence="2" key="1">
    <citation type="journal article" date="2011" name="Nat. Biotechnol.">
        <title>The genomic sequence of the Chinese hamster ovary (CHO)-K1 cell line.</title>
        <authorList>
            <person name="Xu X."/>
            <person name="Nagarajan H."/>
            <person name="Lewis N.E."/>
            <person name="Pan S."/>
            <person name="Cai Z."/>
            <person name="Liu X."/>
            <person name="Chen W."/>
            <person name="Xie M."/>
            <person name="Wang W."/>
            <person name="Hammond S."/>
            <person name="Andersen M.R."/>
            <person name="Neff N."/>
            <person name="Passarelli B."/>
            <person name="Koh W."/>
            <person name="Fan H.C."/>
            <person name="Wang J."/>
            <person name="Gui Y."/>
            <person name="Lee K.H."/>
            <person name="Betenbaugh M.J."/>
            <person name="Quake S.R."/>
            <person name="Famili I."/>
            <person name="Palsson B.O."/>
            <person name="Wang J."/>
        </authorList>
    </citation>
    <scope>NUCLEOTIDE SEQUENCE [LARGE SCALE GENOMIC DNA]</scope>
    <source>
        <strain evidence="2">CHO K1 cell line</strain>
    </source>
</reference>
<dbReference type="Proteomes" id="UP000001075">
    <property type="component" value="Unassembled WGS sequence"/>
</dbReference>
<name>G3HUI8_CRIGR</name>
<proteinExistence type="predicted"/>